<dbReference type="SUPFAM" id="SSF51735">
    <property type="entry name" value="NAD(P)-binding Rossmann-fold domains"/>
    <property type="match status" value="1"/>
</dbReference>
<evidence type="ECO:0000256" key="2">
    <source>
        <dbReference type="ARBA" id="ARBA00023002"/>
    </source>
</evidence>
<organism evidence="4 5">
    <name type="scientific">Mycobacterium ulcerans str. Harvey</name>
    <dbReference type="NCBI Taxonomy" id="1299332"/>
    <lineage>
        <taxon>Bacteria</taxon>
        <taxon>Bacillati</taxon>
        <taxon>Actinomycetota</taxon>
        <taxon>Actinomycetes</taxon>
        <taxon>Mycobacteriales</taxon>
        <taxon>Mycobacteriaceae</taxon>
        <taxon>Mycobacterium</taxon>
        <taxon>Mycobacterium ulcerans group</taxon>
    </lineage>
</organism>
<dbReference type="PANTHER" id="PTHR43391">
    <property type="entry name" value="RETINOL DEHYDROGENASE-RELATED"/>
    <property type="match status" value="1"/>
</dbReference>
<feature type="region of interest" description="Disordered" evidence="3">
    <location>
        <begin position="71"/>
        <end position="96"/>
    </location>
</feature>
<dbReference type="Pfam" id="PF00106">
    <property type="entry name" value="adh_short"/>
    <property type="match status" value="1"/>
</dbReference>
<dbReference type="PANTHER" id="PTHR43391:SF12">
    <property type="entry name" value="OXIDOREDUCTASE EPHD-RELATED"/>
    <property type="match status" value="1"/>
</dbReference>
<keyword evidence="5" id="KW-1185">Reference proteome</keyword>
<dbReference type="EMBL" id="JAOL01000139">
    <property type="protein sequence ID" value="EUA88442.1"/>
    <property type="molecule type" value="Genomic_DNA"/>
</dbReference>
<evidence type="ECO:0000256" key="1">
    <source>
        <dbReference type="ARBA" id="ARBA00006484"/>
    </source>
</evidence>
<evidence type="ECO:0000313" key="5">
    <source>
        <dbReference type="Proteomes" id="UP000020681"/>
    </source>
</evidence>
<dbReference type="PRINTS" id="PR00081">
    <property type="entry name" value="GDHRDH"/>
</dbReference>
<proteinExistence type="inferred from homology"/>
<dbReference type="PRINTS" id="PR00080">
    <property type="entry name" value="SDRFAMILY"/>
</dbReference>
<name>A0ABN0QUR1_MYCUL</name>
<evidence type="ECO:0000256" key="3">
    <source>
        <dbReference type="SAM" id="MobiDB-lite"/>
    </source>
</evidence>
<gene>
    <name evidence="4" type="ORF">I551_5002</name>
</gene>
<comment type="similarity">
    <text evidence="1">Belongs to the short-chain dehydrogenases/reductases (SDR) family.</text>
</comment>
<protein>
    <submittedName>
        <fullName evidence="4">Short chain dehydrogenase family protein</fullName>
    </submittedName>
</protein>
<dbReference type="CDD" id="cd05233">
    <property type="entry name" value="SDR_c"/>
    <property type="match status" value="1"/>
</dbReference>
<evidence type="ECO:0000313" key="4">
    <source>
        <dbReference type="EMBL" id="EUA88442.1"/>
    </source>
</evidence>
<dbReference type="InterPro" id="IPR020904">
    <property type="entry name" value="Sc_DH/Rdtase_CS"/>
</dbReference>
<dbReference type="Gene3D" id="3.40.50.720">
    <property type="entry name" value="NAD(P)-binding Rossmann-like Domain"/>
    <property type="match status" value="1"/>
</dbReference>
<dbReference type="InterPro" id="IPR002347">
    <property type="entry name" value="SDR_fam"/>
</dbReference>
<dbReference type="InterPro" id="IPR036291">
    <property type="entry name" value="NAD(P)-bd_dom_sf"/>
</dbReference>
<comment type="caution">
    <text evidence="4">The sequence shown here is derived from an EMBL/GenBank/DDBJ whole genome shotgun (WGS) entry which is preliminary data.</text>
</comment>
<dbReference type="PROSITE" id="PS00061">
    <property type="entry name" value="ADH_SHORT"/>
    <property type="match status" value="1"/>
</dbReference>
<reference evidence="4 5" key="1">
    <citation type="submission" date="2014-01" db="EMBL/GenBank/DDBJ databases">
        <authorList>
            <person name="Dobos K."/>
            <person name="Lenaerts A."/>
            <person name="Ordway D."/>
            <person name="DeGroote M.A."/>
            <person name="Parker T."/>
            <person name="Sizemore C."/>
            <person name="Tallon L.J."/>
            <person name="Sadzewicz L.K."/>
            <person name="Sengamalay N."/>
            <person name="Fraser C.M."/>
            <person name="Hine E."/>
            <person name="Shefchek K.A."/>
            <person name="Das S.P."/>
            <person name="Tettelin H."/>
        </authorList>
    </citation>
    <scope>NUCLEOTIDE SEQUENCE [LARGE SCALE GENOMIC DNA]</scope>
    <source>
        <strain evidence="4 5">Harvey</strain>
    </source>
</reference>
<sequence>MGVVHGCEAFLPAMIESGRGGHVVNLSSAAGLLANPALSAYSATKFAVLGLSEALRIELEPHRIGVTAICPVSSTPQSPRPARSAEPATPRGAGSA</sequence>
<accession>A0ABN0QUR1</accession>
<dbReference type="Proteomes" id="UP000020681">
    <property type="component" value="Unassembled WGS sequence"/>
</dbReference>
<keyword evidence="2" id="KW-0560">Oxidoreductase</keyword>